<dbReference type="AlphaFoldDB" id="A0A195E436"/>
<feature type="region of interest" description="Disordered" evidence="1">
    <location>
        <begin position="180"/>
        <end position="264"/>
    </location>
</feature>
<accession>A0A195E436</accession>
<feature type="compositionally biased region" description="Basic and acidic residues" evidence="1">
    <location>
        <begin position="206"/>
        <end position="240"/>
    </location>
</feature>
<sequence>MKVTEKVRALLRSVKPAVRRRYATAHGSQDFDPRGLSHDKLISAYMVVHQTVQRNPLKMLRSNREANRKETQDSSRDRANGRVSETLGKAAQGSASLGRVRLPNIQASSNAACRCHGAKIHVKSRDRSTRLYRLRATAPKADELENFNELVKKLAHGTTTITRVRRANGRQPVAFTIDSALAFTSPPRPGARSFAKGITTRRRERRQTDGKGDAEGKRTAKKERETVRDGEGEKEEKQEKEEEEEEEERRGTDRDTTTVCAKTAGGGRGFLAAARRTRVLATVAWFDDEDKEDVDERAERRRTSLKDDPDVARSTRFPFSRCSSADRHGASRRTTTTLNLRRSRRKFDNPRRKSIHLPTGKSAARRASRLTLGSQRSRPRWREKKKKNKSSPSSSSSSSSPFTAVVADVVKDRSVPG</sequence>
<evidence type="ECO:0000313" key="2">
    <source>
        <dbReference type="EMBL" id="KYN19624.1"/>
    </source>
</evidence>
<feature type="compositionally biased region" description="Basic and acidic residues" evidence="1">
    <location>
        <begin position="297"/>
        <end position="313"/>
    </location>
</feature>
<dbReference type="EMBL" id="KQ979701">
    <property type="protein sequence ID" value="KYN19624.1"/>
    <property type="molecule type" value="Genomic_DNA"/>
</dbReference>
<reference evidence="2 3" key="1">
    <citation type="submission" date="2015-09" db="EMBL/GenBank/DDBJ databases">
        <title>Trachymyrmex cornetzi WGS genome.</title>
        <authorList>
            <person name="Nygaard S."/>
            <person name="Hu H."/>
            <person name="Boomsma J."/>
            <person name="Zhang G."/>
        </authorList>
    </citation>
    <scope>NUCLEOTIDE SEQUENCE [LARGE SCALE GENOMIC DNA]</scope>
    <source>
        <strain evidence="2">Tcor2-1</strain>
        <tissue evidence="2">Whole body</tissue>
    </source>
</reference>
<protein>
    <submittedName>
        <fullName evidence="2">Uncharacterized protein</fullName>
    </submittedName>
</protein>
<evidence type="ECO:0000313" key="3">
    <source>
        <dbReference type="Proteomes" id="UP000078492"/>
    </source>
</evidence>
<gene>
    <name evidence="2" type="ORF">ALC57_08100</name>
</gene>
<feature type="compositionally biased region" description="Low complexity" evidence="1">
    <location>
        <begin position="390"/>
        <end position="401"/>
    </location>
</feature>
<keyword evidence="3" id="KW-1185">Reference proteome</keyword>
<proteinExistence type="predicted"/>
<organism evidence="2 3">
    <name type="scientific">Trachymyrmex cornetzi</name>
    <dbReference type="NCBI Taxonomy" id="471704"/>
    <lineage>
        <taxon>Eukaryota</taxon>
        <taxon>Metazoa</taxon>
        <taxon>Ecdysozoa</taxon>
        <taxon>Arthropoda</taxon>
        <taxon>Hexapoda</taxon>
        <taxon>Insecta</taxon>
        <taxon>Pterygota</taxon>
        <taxon>Neoptera</taxon>
        <taxon>Endopterygota</taxon>
        <taxon>Hymenoptera</taxon>
        <taxon>Apocrita</taxon>
        <taxon>Aculeata</taxon>
        <taxon>Formicoidea</taxon>
        <taxon>Formicidae</taxon>
        <taxon>Myrmicinae</taxon>
        <taxon>Trachymyrmex</taxon>
    </lineage>
</organism>
<dbReference type="Proteomes" id="UP000078492">
    <property type="component" value="Unassembled WGS sequence"/>
</dbReference>
<name>A0A195E436_9HYME</name>
<feature type="region of interest" description="Disordered" evidence="1">
    <location>
        <begin position="291"/>
        <end position="417"/>
    </location>
</feature>
<feature type="compositionally biased region" description="Basic and acidic residues" evidence="1">
    <location>
        <begin position="62"/>
        <end position="80"/>
    </location>
</feature>
<feature type="region of interest" description="Disordered" evidence="1">
    <location>
        <begin position="61"/>
        <end position="92"/>
    </location>
</feature>
<evidence type="ECO:0000256" key="1">
    <source>
        <dbReference type="SAM" id="MobiDB-lite"/>
    </source>
</evidence>
<feature type="compositionally biased region" description="Basic residues" evidence="1">
    <location>
        <begin position="377"/>
        <end position="389"/>
    </location>
</feature>